<dbReference type="GO" id="GO:0031177">
    <property type="term" value="F:phosphopantetheine binding"/>
    <property type="evidence" value="ECO:0007669"/>
    <property type="project" value="InterPro"/>
</dbReference>
<dbReference type="Gene3D" id="1.10.1200.10">
    <property type="entry name" value="ACP-like"/>
    <property type="match status" value="2"/>
</dbReference>
<gene>
    <name evidence="5" type="ORF">GM668_24165</name>
</gene>
<comment type="cofactor">
    <cofactor evidence="1">
        <name>pantetheine 4'-phosphate</name>
        <dbReference type="ChEBI" id="CHEBI:47942"/>
    </cofactor>
</comment>
<keyword evidence="2" id="KW-0596">Phosphopantetheine</keyword>
<dbReference type="InterPro" id="IPR020845">
    <property type="entry name" value="AMP-binding_CS"/>
</dbReference>
<dbReference type="SUPFAM" id="SSF52777">
    <property type="entry name" value="CoA-dependent acyltransferases"/>
    <property type="match status" value="4"/>
</dbReference>
<dbReference type="Pfam" id="PF00550">
    <property type="entry name" value="PP-binding"/>
    <property type="match status" value="2"/>
</dbReference>
<dbReference type="Pfam" id="PF00668">
    <property type="entry name" value="Condensation"/>
    <property type="match status" value="2"/>
</dbReference>
<dbReference type="EMBL" id="WNLA01000021">
    <property type="protein sequence ID" value="MTW05176.1"/>
    <property type="molecule type" value="Genomic_DNA"/>
</dbReference>
<dbReference type="GO" id="GO:0003824">
    <property type="term" value="F:catalytic activity"/>
    <property type="evidence" value="ECO:0007669"/>
    <property type="project" value="InterPro"/>
</dbReference>
<dbReference type="GO" id="GO:0005737">
    <property type="term" value="C:cytoplasm"/>
    <property type="evidence" value="ECO:0007669"/>
    <property type="project" value="TreeGrafter"/>
</dbReference>
<dbReference type="InterPro" id="IPR045851">
    <property type="entry name" value="AMP-bd_C_sf"/>
</dbReference>
<protein>
    <submittedName>
        <fullName evidence="5">Amino acid adenylation domain-containing protein</fullName>
    </submittedName>
</protein>
<dbReference type="CDD" id="cd12117">
    <property type="entry name" value="A_NRPS_Srf_like"/>
    <property type="match status" value="1"/>
</dbReference>
<sequence length="2145" mass="232573">MRGRSMLSTGVNQVLENALALSSVQQVVWIDQLLHPQAPLYNIGIAWQIRGPLDAALLERAINAVANANDALRLVLAPNGQPRQRILPRADMTVAVIDFAGEPDAEQRAHAYMQQHMQQPFDLSAGLLWEAQLVRTGAECHYWLQRYHHLVTDGFGIANIVHAVAGAYNRLLADAGAHIEAGPSYLDFIADDAAYQASARYARDRDFWCERYTQLPEPLFKRKGFAAPGQVAPAGQVRWAIPRTQYEQFVACATQHGYTITHLLMAAISACFSRLCGTDDIVIGMPVHNRGSAAHKRTIGMFSSVSPIGVKVRQDGSFLALLADVAAEMKRCYRHQRFPIAELNRCLNLNHSGRKQLFDITLSSMSFNGDNVFGTSPTRVVPIDNGYEHAALAIVLRDHHAGDDVMLDFNYNSDVFDHVEAQAIQRRMALLLEAAVRDPHQAIYRLPLMDEAERHQVLYGFNDTAMPYPRELLMHQLFEQQAAATPMACALRHGADSISYAELNARANRLARHLQQLQQRHLQPDARIAVCMERGIDMVVALFAILKAGAAYVPLDPGYPAERLAYMLADSAPAAVLAQRGTQAQVGSGMHVIEVDGEAQPWAALDDANLPAVAQATSLAYVIYTSGSTGLPKGVMLTHRNGVNFIAWALSAFTAQQLERTLWATSLNFDLHVYECYVPLSCGATITIVDNALALLRTETDATLLNTVPSAIEALANAGAIPATARTINMAGEALKRSLVEKLFATTAADTVCNLYGPSETTTYSTWTAMNRATGYVPHIGRPIANTTVYVLDAQLQPAPVGVAGELYIGGDGVARGYLNRPELTAERFVADPFVDGAVMYKTGDLGRWLADGNIEYLGRNDFQVKIRGFRVEPGEIEARLAACAGVREALVIAREDQPGGQRLVAYVLAHDGVELSPAGLRDALAATLADYMVPSAFVVLDAFPLTPNGKLDRKALPAPDADAVIVRAYEAPAGEQEQALAAIWCALLGIEQAGRHDHFFDLGGNSLLAVQLASQVRARLGVELALRDIFAAPTLAGMAAALAAASHAAPAAITPVARDGALPLSFSQQRLWFLDRLDHSASVAYHMPAAMRLAGPLDKAALQAALDRVVDRHESLRTVFTDADGEPVQSITPPGCGFTLLEKDLSQFAGHEQQFAVMQACTDEASQPFDLAAGPLMRGQLLYLAPNQHVLLLTKHHIISDGWSTAILVREISTLYAAFRAGQDDPLAPLALHYADYAAWQRRWLQGGVLAQHSAFWKDYLSGAPELLELPADRPRPARQSYAGATLPLALPAALSDALRALSQRHGVTLFMTMLAAWSALLARLSGQHDIVVGVPVANRQRAELEPLIGFFVNTLALRVQLDDDPAAGDLLARVKASALQAMSHQDLPFEQVVEAVSPSRSMRHSPVFQVMLNMTDMAGAQALSLPGVEIEHISQGGDTAQVDLSLTLHDGGGAIHGELRYATALFDAATIARMAGYFERILAGMAADDRQAVSRIALLDAGQRNELLVQFNDNAAPYPKDRLIHALFEEQAAARPGATALVFEDRHVSYAQLNARANAIAQHLLELGIQPDDRVALCALRGIGLIAAMLGILKAGGAYVPLDPDYPAERMAFMLADCTPAAVLAERDLAHKLPALSMPLLLLDHARYDEAHHANPVLPQLTARHLAYVIYTSGSTGNPKGVMVEHHNVLQLVINEPCVQISTDDCLAYCANPAFDASTWEIWLALLNGAKLLVIPHAVLLDPHAFGALLEQQSATILQLTVGLFNQYATPMAAQFRRLNYLLFGGDQPSLATVARVQAHSAPRHLVHTYGPTETTTFTATLEIDGTIQSAHTLPIGRPIANTRLYVLDRHLQPAPLGVAGEIYIGGAGVARGYLNRAELTAERFIADPFSAEPGARLYKTGDQGRWLANGCVEFLGRNDFQVKIRGFRIELGEIESRLVECDGVRDAVVLARQDQPGDKRLVAYLLADEGVTLSAAALRSALSASLAEFMIPSAFVTLDAYPLTANGKLDRRALPAPDGAALAARIYEAPQDDNEEAIAAIWQELLGAERVGRNDHFFELGGHSLMAVQLAARIQQRCHVAVPLKDLFDVPVLADLAQRVTALQFAEFMDDDLQAMQDELGAMSEEELRALLARESAADEPL</sequence>
<dbReference type="FunFam" id="3.30.300.30:FF:000010">
    <property type="entry name" value="Enterobactin synthetase component F"/>
    <property type="match status" value="2"/>
</dbReference>
<proteinExistence type="predicted"/>
<dbReference type="GO" id="GO:0044550">
    <property type="term" value="P:secondary metabolite biosynthetic process"/>
    <property type="evidence" value="ECO:0007669"/>
    <property type="project" value="UniProtKB-ARBA"/>
</dbReference>
<dbReference type="FunFam" id="3.30.559.30:FF:000001">
    <property type="entry name" value="Non-ribosomal peptide synthetase"/>
    <property type="match status" value="1"/>
</dbReference>
<dbReference type="Gene3D" id="3.40.50.980">
    <property type="match status" value="4"/>
</dbReference>
<dbReference type="PROSITE" id="PS50075">
    <property type="entry name" value="CARRIER"/>
    <property type="match status" value="2"/>
</dbReference>
<dbReference type="SMART" id="SM00823">
    <property type="entry name" value="PKS_PP"/>
    <property type="match status" value="2"/>
</dbReference>
<keyword evidence="3" id="KW-0597">Phosphoprotein</keyword>
<dbReference type="SUPFAM" id="SSF47336">
    <property type="entry name" value="ACP-like"/>
    <property type="match status" value="2"/>
</dbReference>
<evidence type="ECO:0000313" key="5">
    <source>
        <dbReference type="EMBL" id="MTW05176.1"/>
    </source>
</evidence>
<feature type="domain" description="Carrier" evidence="4">
    <location>
        <begin position="2032"/>
        <end position="2107"/>
    </location>
</feature>
<dbReference type="InterPro" id="IPR036736">
    <property type="entry name" value="ACP-like_sf"/>
</dbReference>
<dbReference type="Pfam" id="PF13193">
    <property type="entry name" value="AMP-binding_C"/>
    <property type="match status" value="2"/>
</dbReference>
<dbReference type="InterPro" id="IPR006162">
    <property type="entry name" value="Ppantetheine_attach_site"/>
</dbReference>
<name>A0A6L6Q6N5_9BURK</name>
<dbReference type="PANTHER" id="PTHR45527">
    <property type="entry name" value="NONRIBOSOMAL PEPTIDE SYNTHETASE"/>
    <property type="match status" value="1"/>
</dbReference>
<organism evidence="5 6">
    <name type="scientific">Pseudoduganella ginsengisoli</name>
    <dbReference type="NCBI Taxonomy" id="1462440"/>
    <lineage>
        <taxon>Bacteria</taxon>
        <taxon>Pseudomonadati</taxon>
        <taxon>Pseudomonadota</taxon>
        <taxon>Betaproteobacteria</taxon>
        <taxon>Burkholderiales</taxon>
        <taxon>Oxalobacteraceae</taxon>
        <taxon>Telluria group</taxon>
        <taxon>Pseudoduganella</taxon>
    </lineage>
</organism>
<dbReference type="FunFam" id="3.30.559.10:FF:000012">
    <property type="entry name" value="Non-ribosomal peptide synthetase"/>
    <property type="match status" value="1"/>
</dbReference>
<dbReference type="OrthoDB" id="8824838at2"/>
<dbReference type="InterPro" id="IPR023213">
    <property type="entry name" value="CAT-like_dom_sf"/>
</dbReference>
<dbReference type="InterPro" id="IPR020806">
    <property type="entry name" value="PKS_PP-bd"/>
</dbReference>
<dbReference type="FunFam" id="1.10.1200.10:FF:000016">
    <property type="entry name" value="Non-ribosomal peptide synthase"/>
    <property type="match status" value="2"/>
</dbReference>
<dbReference type="Gene3D" id="3.30.300.30">
    <property type="match status" value="2"/>
</dbReference>
<dbReference type="InterPro" id="IPR009081">
    <property type="entry name" value="PP-bd_ACP"/>
</dbReference>
<dbReference type="FunFam" id="3.40.50.12780:FF:000012">
    <property type="entry name" value="Non-ribosomal peptide synthetase"/>
    <property type="match status" value="2"/>
</dbReference>
<evidence type="ECO:0000259" key="4">
    <source>
        <dbReference type="PROSITE" id="PS50075"/>
    </source>
</evidence>
<feature type="domain" description="Carrier" evidence="4">
    <location>
        <begin position="972"/>
        <end position="1047"/>
    </location>
</feature>
<accession>A0A6L6Q6N5</accession>
<dbReference type="FunFam" id="2.30.38.10:FF:000001">
    <property type="entry name" value="Non-ribosomal peptide synthetase PvdI"/>
    <property type="match status" value="2"/>
</dbReference>
<dbReference type="SUPFAM" id="SSF56801">
    <property type="entry name" value="Acetyl-CoA synthetase-like"/>
    <property type="match status" value="2"/>
</dbReference>
<dbReference type="Proteomes" id="UP000484015">
    <property type="component" value="Unassembled WGS sequence"/>
</dbReference>
<dbReference type="GO" id="GO:0072330">
    <property type="term" value="P:monocarboxylic acid biosynthetic process"/>
    <property type="evidence" value="ECO:0007669"/>
    <property type="project" value="UniProtKB-ARBA"/>
</dbReference>
<dbReference type="Gene3D" id="3.30.559.10">
    <property type="entry name" value="Chloramphenicol acetyltransferase-like domain"/>
    <property type="match status" value="2"/>
</dbReference>
<dbReference type="InterPro" id="IPR010071">
    <property type="entry name" value="AA_adenyl_dom"/>
</dbReference>
<dbReference type="NCBIfam" id="NF003417">
    <property type="entry name" value="PRK04813.1"/>
    <property type="match status" value="2"/>
</dbReference>
<evidence type="ECO:0000256" key="2">
    <source>
        <dbReference type="ARBA" id="ARBA00022450"/>
    </source>
</evidence>
<dbReference type="InterPro" id="IPR000873">
    <property type="entry name" value="AMP-dep_synth/lig_dom"/>
</dbReference>
<evidence type="ECO:0000256" key="3">
    <source>
        <dbReference type="ARBA" id="ARBA00022553"/>
    </source>
</evidence>
<dbReference type="InterPro" id="IPR025110">
    <property type="entry name" value="AMP-bd_C"/>
</dbReference>
<dbReference type="FunFam" id="3.40.50.980:FF:000001">
    <property type="entry name" value="Non-ribosomal peptide synthetase"/>
    <property type="match status" value="2"/>
</dbReference>
<dbReference type="Gene3D" id="2.30.38.10">
    <property type="entry name" value="Luciferase, Domain 3"/>
    <property type="match status" value="2"/>
</dbReference>
<comment type="caution">
    <text evidence="5">The sequence shown here is derived from an EMBL/GenBank/DDBJ whole genome shotgun (WGS) entry which is preliminary data.</text>
</comment>
<dbReference type="GO" id="GO:0043041">
    <property type="term" value="P:amino acid activation for nonribosomal peptide biosynthetic process"/>
    <property type="evidence" value="ECO:0007669"/>
    <property type="project" value="TreeGrafter"/>
</dbReference>
<dbReference type="PANTHER" id="PTHR45527:SF1">
    <property type="entry name" value="FATTY ACID SYNTHASE"/>
    <property type="match status" value="1"/>
</dbReference>
<reference evidence="5 6" key="1">
    <citation type="submission" date="2019-11" db="EMBL/GenBank/DDBJ databases">
        <title>Type strains purchased from KCTC, JCM and DSMZ.</title>
        <authorList>
            <person name="Lu H."/>
        </authorList>
    </citation>
    <scope>NUCLEOTIDE SEQUENCE [LARGE SCALE GENOMIC DNA]</scope>
    <source>
        <strain evidence="5 6">KCTC 42409</strain>
    </source>
</reference>
<dbReference type="PROSITE" id="PS00012">
    <property type="entry name" value="PHOSPHOPANTETHEINE"/>
    <property type="match status" value="2"/>
</dbReference>
<dbReference type="Pfam" id="PF00501">
    <property type="entry name" value="AMP-binding"/>
    <property type="match status" value="2"/>
</dbReference>
<dbReference type="Gene3D" id="3.30.559.30">
    <property type="entry name" value="Nonribosomal peptide synthetase, condensation domain"/>
    <property type="match status" value="2"/>
</dbReference>
<dbReference type="NCBIfam" id="TIGR01733">
    <property type="entry name" value="AA-adenyl-dom"/>
    <property type="match status" value="2"/>
</dbReference>
<dbReference type="PROSITE" id="PS00455">
    <property type="entry name" value="AMP_BINDING"/>
    <property type="match status" value="2"/>
</dbReference>
<dbReference type="CDD" id="cd19531">
    <property type="entry name" value="LCL_NRPS-like"/>
    <property type="match status" value="1"/>
</dbReference>
<keyword evidence="6" id="KW-1185">Reference proteome</keyword>
<evidence type="ECO:0000256" key="1">
    <source>
        <dbReference type="ARBA" id="ARBA00001957"/>
    </source>
</evidence>
<evidence type="ECO:0000313" key="6">
    <source>
        <dbReference type="Proteomes" id="UP000484015"/>
    </source>
</evidence>
<dbReference type="InterPro" id="IPR001242">
    <property type="entry name" value="Condensation_dom"/>
</dbReference>